<feature type="transmembrane region" description="Helical" evidence="1">
    <location>
        <begin position="179"/>
        <end position="197"/>
    </location>
</feature>
<reference evidence="3 4" key="1">
    <citation type="submission" date="2019-02" db="EMBL/GenBank/DDBJ databases">
        <title>Genomic Encyclopedia of Type Strains, Phase IV (KMG-IV): sequencing the most valuable type-strain genomes for metagenomic binning, comparative biology and taxonomic classification.</title>
        <authorList>
            <person name="Goeker M."/>
        </authorList>
    </citation>
    <scope>NUCLEOTIDE SEQUENCE [LARGE SCALE GENOMIC DNA]</scope>
    <source>
        <strain evidence="3 4">DSM 21223</strain>
    </source>
</reference>
<keyword evidence="1" id="KW-0472">Membrane</keyword>
<evidence type="ECO:0000259" key="2">
    <source>
        <dbReference type="Pfam" id="PF02518"/>
    </source>
</evidence>
<keyword evidence="1" id="KW-0812">Transmembrane</keyword>
<dbReference type="Proteomes" id="UP000292136">
    <property type="component" value="Unassembled WGS sequence"/>
</dbReference>
<dbReference type="EMBL" id="SHKM01000003">
    <property type="protein sequence ID" value="RZT75924.1"/>
    <property type="molecule type" value="Genomic_DNA"/>
</dbReference>
<accession>A0ABY0IQI2</accession>
<feature type="transmembrane region" description="Helical" evidence="1">
    <location>
        <begin position="37"/>
        <end position="53"/>
    </location>
</feature>
<dbReference type="InterPro" id="IPR036890">
    <property type="entry name" value="HATPase_C_sf"/>
</dbReference>
<feature type="transmembrane region" description="Helical" evidence="1">
    <location>
        <begin position="108"/>
        <end position="127"/>
    </location>
</feature>
<keyword evidence="4" id="KW-1185">Reference proteome</keyword>
<feature type="transmembrane region" description="Helical" evidence="1">
    <location>
        <begin position="83"/>
        <end position="101"/>
    </location>
</feature>
<feature type="transmembrane region" description="Helical" evidence="1">
    <location>
        <begin position="203"/>
        <end position="224"/>
    </location>
</feature>
<feature type="transmembrane region" description="Helical" evidence="1">
    <location>
        <begin position="231"/>
        <end position="249"/>
    </location>
</feature>
<evidence type="ECO:0000256" key="1">
    <source>
        <dbReference type="SAM" id="Phobius"/>
    </source>
</evidence>
<comment type="caution">
    <text evidence="3">The sequence shown here is derived from an EMBL/GenBank/DDBJ whole genome shotgun (WGS) entry which is preliminary data.</text>
</comment>
<gene>
    <name evidence="3" type="ORF">EV678_3111</name>
</gene>
<evidence type="ECO:0000313" key="4">
    <source>
        <dbReference type="Proteomes" id="UP000292136"/>
    </source>
</evidence>
<feature type="transmembrane region" description="Helical" evidence="1">
    <location>
        <begin position="60"/>
        <end position="77"/>
    </location>
</feature>
<feature type="transmembrane region" description="Helical" evidence="1">
    <location>
        <begin position="139"/>
        <end position="158"/>
    </location>
</feature>
<dbReference type="Pfam" id="PF02518">
    <property type="entry name" value="HATPase_c"/>
    <property type="match status" value="1"/>
</dbReference>
<keyword evidence="3" id="KW-0808">Transferase</keyword>
<protein>
    <submittedName>
        <fullName evidence="3">Signal transduction histidine kinase</fullName>
    </submittedName>
</protein>
<keyword evidence="1" id="KW-1133">Transmembrane helix</keyword>
<organism evidence="3 4">
    <name type="scientific">Azospira oryzae</name>
    <dbReference type="NCBI Taxonomy" id="146939"/>
    <lineage>
        <taxon>Bacteria</taxon>
        <taxon>Pseudomonadati</taxon>
        <taxon>Pseudomonadota</taxon>
        <taxon>Betaproteobacteria</taxon>
        <taxon>Rhodocyclales</taxon>
        <taxon>Rhodocyclaceae</taxon>
        <taxon>Azospira</taxon>
    </lineage>
</organism>
<evidence type="ECO:0000313" key="3">
    <source>
        <dbReference type="EMBL" id="RZT75924.1"/>
    </source>
</evidence>
<dbReference type="SUPFAM" id="SSF55874">
    <property type="entry name" value="ATPase domain of HSP90 chaperone/DNA topoisomerase II/histidine kinase"/>
    <property type="match status" value="1"/>
</dbReference>
<name>A0ABY0IQI2_9RHOO</name>
<dbReference type="Gene3D" id="3.30.565.10">
    <property type="entry name" value="Histidine kinase-like ATPase, C-terminal domain"/>
    <property type="match status" value="1"/>
</dbReference>
<proteinExistence type="predicted"/>
<feature type="domain" description="Histidine kinase/HSP90-like ATPase" evidence="2">
    <location>
        <begin position="466"/>
        <end position="562"/>
    </location>
</feature>
<dbReference type="InterPro" id="IPR003594">
    <property type="entry name" value="HATPase_dom"/>
</dbReference>
<sequence length="567" mass="62583">MLARTRLALGPESLLVALLGLYHVALAVGPEQPWGRGLWLAHIGLLILWQPFVETGRRLSVAELALMGAGILLLTLGLNDWLLIFWTAILSALVGGRVLFVRRRRQRIFLLLAFGYLLGALLAWQVPQVVPREMAVDPALSPVFIYALPLLLLSMLVWPRSREEAPPRRAEMVDFVYSLFVFLLLAVLVLGTLAFMLLDRSGYGVAVASTVFIMAGLLFLLAWAWDPRGGFSGFGVLFSRYVLSVALPFEQWMRRLTYHAEFEVDPERFLGQTLEEMLALPWVLGGTWAAEHRHGAFGLADGAFSQRFECPPLNVTLFTRHKLSPALMLHFHLLLRLLAEFYLAKLRGRALQQMSYIQAVHETGARLTHDVKNLLQSLTNLCHAAEQAEADDAEAFQALMQRQLPLITQRLRQALDKLEQRPAADGEEPAAGSWWTALGQRYSGEAVTFAAWHGGEQPLPAGLFDMVAENLLQNALSKAAREMDLRIEVRLLPGADGAGLELQVEDSGSPVPPELAAELGRAPVSSAHGLGIGLYQAGRLAAESGYELCLAANEPGRVCFSLRPLSR</sequence>
<dbReference type="RefSeq" id="WP_130460156.1">
    <property type="nucleotide sequence ID" value="NZ_SHKM01000003.1"/>
</dbReference>
<keyword evidence="3" id="KW-0418">Kinase</keyword>
<dbReference type="GO" id="GO:0016301">
    <property type="term" value="F:kinase activity"/>
    <property type="evidence" value="ECO:0007669"/>
    <property type="project" value="UniProtKB-KW"/>
</dbReference>